<dbReference type="SUPFAM" id="SSF52058">
    <property type="entry name" value="L domain-like"/>
    <property type="match status" value="1"/>
</dbReference>
<dbReference type="InterPro" id="IPR058922">
    <property type="entry name" value="WHD_DRP"/>
</dbReference>
<reference evidence="12" key="1">
    <citation type="submission" date="2025-08" db="UniProtKB">
        <authorList>
            <consortium name="RefSeq"/>
        </authorList>
    </citation>
    <scope>IDENTIFICATION</scope>
    <source>
        <tissue evidence="12">Fruit stalk</tissue>
    </source>
</reference>
<dbReference type="Gene3D" id="1.20.5.4130">
    <property type="match status" value="1"/>
</dbReference>
<evidence type="ECO:0000256" key="6">
    <source>
        <dbReference type="SAM" id="Coils"/>
    </source>
</evidence>
<dbReference type="AlphaFoldDB" id="A0A6P5Z6C8"/>
<keyword evidence="11" id="KW-1185">Reference proteome</keyword>
<evidence type="ECO:0000256" key="1">
    <source>
        <dbReference type="ARBA" id="ARBA00022614"/>
    </source>
</evidence>
<keyword evidence="3" id="KW-0547">Nucleotide-binding</keyword>
<dbReference type="InterPro" id="IPR056789">
    <property type="entry name" value="LRR_R13L1-DRL21"/>
</dbReference>
<dbReference type="Gene3D" id="3.80.10.10">
    <property type="entry name" value="Ribonuclease Inhibitor"/>
    <property type="match status" value="3"/>
</dbReference>
<dbReference type="Gene3D" id="1.10.8.430">
    <property type="entry name" value="Helical domain of apoptotic protease-activating factors"/>
    <property type="match status" value="1"/>
</dbReference>
<dbReference type="GO" id="GO:0051707">
    <property type="term" value="P:response to other organism"/>
    <property type="evidence" value="ECO:0007669"/>
    <property type="project" value="UniProtKB-ARBA"/>
</dbReference>
<dbReference type="PANTHER" id="PTHR36766">
    <property type="entry name" value="PLANT BROAD-SPECTRUM MILDEW RESISTANCE PROTEIN RPW8"/>
    <property type="match status" value="1"/>
</dbReference>
<dbReference type="InterPro" id="IPR041118">
    <property type="entry name" value="Rx_N"/>
</dbReference>
<dbReference type="InterPro" id="IPR036388">
    <property type="entry name" value="WH-like_DNA-bd_sf"/>
</dbReference>
<dbReference type="GeneID" id="111297743"/>
<dbReference type="FunFam" id="3.40.50.300:FF:001091">
    <property type="entry name" value="Probable disease resistance protein At1g61300"/>
    <property type="match status" value="1"/>
</dbReference>
<evidence type="ECO:0000259" key="7">
    <source>
        <dbReference type="Pfam" id="PF00931"/>
    </source>
</evidence>
<dbReference type="Gene3D" id="3.40.50.300">
    <property type="entry name" value="P-loop containing nucleotide triphosphate hydrolases"/>
    <property type="match status" value="1"/>
</dbReference>
<evidence type="ECO:0000259" key="8">
    <source>
        <dbReference type="Pfam" id="PF18052"/>
    </source>
</evidence>
<dbReference type="FunFam" id="1.10.10.10:FF:000322">
    <property type="entry name" value="Probable disease resistance protein At1g63360"/>
    <property type="match status" value="1"/>
</dbReference>
<dbReference type="GO" id="GO:0006952">
    <property type="term" value="P:defense response"/>
    <property type="evidence" value="ECO:0007669"/>
    <property type="project" value="UniProtKB-KW"/>
</dbReference>
<dbReference type="PRINTS" id="PR00364">
    <property type="entry name" value="DISEASERSIST"/>
</dbReference>
<dbReference type="OrthoDB" id="37484at2759"/>
<feature type="domain" description="Disease resistance protein winged helix" evidence="9">
    <location>
        <begin position="436"/>
        <end position="504"/>
    </location>
</feature>
<dbReference type="KEGG" id="dzi:111297743"/>
<evidence type="ECO:0000313" key="11">
    <source>
        <dbReference type="Proteomes" id="UP000515121"/>
    </source>
</evidence>
<dbReference type="GO" id="GO:0005524">
    <property type="term" value="F:ATP binding"/>
    <property type="evidence" value="ECO:0007669"/>
    <property type="project" value="UniProtKB-KW"/>
</dbReference>
<dbReference type="Pfam" id="PF18052">
    <property type="entry name" value="Rx_N"/>
    <property type="match status" value="1"/>
</dbReference>
<feature type="domain" description="NB-ARC" evidence="7">
    <location>
        <begin position="182"/>
        <end position="349"/>
    </location>
</feature>
<evidence type="ECO:0000313" key="12">
    <source>
        <dbReference type="RefSeq" id="XP_022748112.1"/>
    </source>
</evidence>
<name>A0A6P5Z6C8_DURZI</name>
<dbReference type="SUPFAM" id="SSF52540">
    <property type="entry name" value="P-loop containing nucleoside triphosphate hydrolases"/>
    <property type="match status" value="1"/>
</dbReference>
<dbReference type="InterPro" id="IPR027417">
    <property type="entry name" value="P-loop_NTPase"/>
</dbReference>
<accession>A0A6P5Z6C8</accession>
<feature type="domain" description="Disease resistance N-terminal" evidence="8">
    <location>
        <begin position="22"/>
        <end position="109"/>
    </location>
</feature>
<dbReference type="Pfam" id="PF25019">
    <property type="entry name" value="LRR_R13L1-DRL21"/>
    <property type="match status" value="1"/>
</dbReference>
<organism evidence="11 12">
    <name type="scientific">Durio zibethinus</name>
    <name type="common">Durian</name>
    <dbReference type="NCBI Taxonomy" id="66656"/>
    <lineage>
        <taxon>Eukaryota</taxon>
        <taxon>Viridiplantae</taxon>
        <taxon>Streptophyta</taxon>
        <taxon>Embryophyta</taxon>
        <taxon>Tracheophyta</taxon>
        <taxon>Spermatophyta</taxon>
        <taxon>Magnoliopsida</taxon>
        <taxon>eudicotyledons</taxon>
        <taxon>Gunneridae</taxon>
        <taxon>Pentapetalae</taxon>
        <taxon>rosids</taxon>
        <taxon>malvids</taxon>
        <taxon>Malvales</taxon>
        <taxon>Malvaceae</taxon>
        <taxon>Helicteroideae</taxon>
        <taxon>Durio</taxon>
    </lineage>
</organism>
<dbReference type="Gene3D" id="1.10.10.10">
    <property type="entry name" value="Winged helix-like DNA-binding domain superfamily/Winged helix DNA-binding domain"/>
    <property type="match status" value="1"/>
</dbReference>
<feature type="coiled-coil region" evidence="6">
    <location>
        <begin position="38"/>
        <end position="65"/>
    </location>
</feature>
<dbReference type="InterPro" id="IPR042197">
    <property type="entry name" value="Apaf_helical"/>
</dbReference>
<dbReference type="InterPro" id="IPR032675">
    <property type="entry name" value="LRR_dom_sf"/>
</dbReference>
<keyword evidence="2" id="KW-0677">Repeat</keyword>
<dbReference type="RefSeq" id="XP_022748112.1">
    <property type="nucleotide sequence ID" value="XM_022892377.1"/>
</dbReference>
<keyword evidence="4" id="KW-0611">Plant defense</keyword>
<dbReference type="Pfam" id="PF00931">
    <property type="entry name" value="NB-ARC"/>
    <property type="match status" value="1"/>
</dbReference>
<evidence type="ECO:0000256" key="3">
    <source>
        <dbReference type="ARBA" id="ARBA00022741"/>
    </source>
</evidence>
<sequence length="1189" mass="134940">MSLLSEALSAIREVVVSNFFDYLLDKLGSFQFFQFPGEKQIQEELEKLKKELLEIRALLDDAEERQIKEQSVKIWLSDLQNMAYDVDDVVDEVETEIARRNLKLERHGSSSKKSRLDTFNDVFCNSDMMSKIKDITSRLKDLEPRKNQLQLRMIDCSKSNRIKELQQPTSLEIETQVYGRDKDKGTILELVFNGDDNGNFVIPIVGMGGIGKTTLAQLVYNDATVHDHFDLKAWVCVSDDFDVTRITKAIFQAVTSEPCNDNDLNSLQRKLKETLSGKNFLIVLDDVWNENYHDWTILQSPFLTRTPASKIIVTTRSFAVSSAMGASFAHSLEVLSEDGCLSVFAQHALGAKDFEGHPNLKEVAEKIVRKCNGLPLAAKTLGGLARTDVDLDAWEKILESEIWKLSDHRFDIIPALQLSYHHLPPHLKRCFAYCSILPKDYEFQEKEIILLWRAEGFLREARDKRSIEDLGHKYFRDLVSRSLLQISNQDRSRFVMHDLINDLAQSIAGDICFKIEGGQKTLKHTRHLSYIGGMYDGIKKFIGISEAQRLRTFLPFRLSNYMPCWVTNDVLTHLLPNLKCLRVLSLEGYLIYKLPDFIGDLKHLRYLNLSRTFIKCLPESISTLYNLETLLLSWCVELEKLPSEMENLVNLCYLDITGINRLEGMPSNFCRLSDLQTLSKFILQKGKGCQIRELGGLSNLKGQLCISGLENVVEAQDARKAKLHEKSGLDKLELMWSEDFNNRNGEIETEVLDLLHPSTKLKELGLRCYYGMRLVKWIGDSSFNKLLSLCLEFCPNCISLPSFGQLPLLENLIIKALDNVTSVGVEFFGKNAPNAFPSLETLEFENMLKWENWNFCEVNEEARKFPKLRELRIVNCPELLGSIPENLPSLEKLVISYCEKLVISIQSLPMLSELDIEGCHGIVYKGFVDDSSLKRVCFSRIPKFTCAAEWLTLGSIKVESLKVDDCEELYSLQENNWGLLTQSISLGELSIGKWSQLVSIGAEEEREELMQLKIPCTIQKLTIRDCERLEKLSKTLHYVSSLRVLEFWSCPNLISLSNNNLPKNLKSLVIIGCTNIRCLFEEGENVNIGSVCLLEHLNISSCPSLISLSNNNLPSNLKSLAIIDCKNLRCLLEEGENINLSSACLLERLYVDNCPSLKVVCPPQTSKSSASVHVKNSKLCPTVFTTSAV</sequence>
<keyword evidence="5" id="KW-0067">ATP-binding</keyword>
<dbReference type="Pfam" id="PF23559">
    <property type="entry name" value="WHD_DRP"/>
    <property type="match status" value="1"/>
</dbReference>
<gene>
    <name evidence="12" type="primary">LOC111297743</name>
</gene>
<keyword evidence="1" id="KW-0433">Leucine-rich repeat</keyword>
<keyword evidence="6" id="KW-0175">Coiled coil</keyword>
<proteinExistence type="predicted"/>
<evidence type="ECO:0000256" key="2">
    <source>
        <dbReference type="ARBA" id="ARBA00022737"/>
    </source>
</evidence>
<evidence type="ECO:0000256" key="4">
    <source>
        <dbReference type="ARBA" id="ARBA00022821"/>
    </source>
</evidence>
<dbReference type="PANTHER" id="PTHR36766:SF51">
    <property type="entry name" value="DISEASE RESISTANCE RPP13-LIKE PROTEIN 1"/>
    <property type="match status" value="1"/>
</dbReference>
<protein>
    <submittedName>
        <fullName evidence="12">Disease resistance RPP13-like protein 1</fullName>
    </submittedName>
</protein>
<dbReference type="Proteomes" id="UP000515121">
    <property type="component" value="Unplaced"/>
</dbReference>
<evidence type="ECO:0000256" key="5">
    <source>
        <dbReference type="ARBA" id="ARBA00022840"/>
    </source>
</evidence>
<evidence type="ECO:0000259" key="9">
    <source>
        <dbReference type="Pfam" id="PF23559"/>
    </source>
</evidence>
<feature type="domain" description="R13L1/DRL21-like LRR repeat region" evidence="10">
    <location>
        <begin position="691"/>
        <end position="816"/>
    </location>
</feature>
<dbReference type="GO" id="GO:0043531">
    <property type="term" value="F:ADP binding"/>
    <property type="evidence" value="ECO:0007669"/>
    <property type="project" value="InterPro"/>
</dbReference>
<dbReference type="InterPro" id="IPR002182">
    <property type="entry name" value="NB-ARC"/>
</dbReference>
<evidence type="ECO:0000259" key="10">
    <source>
        <dbReference type="Pfam" id="PF25019"/>
    </source>
</evidence>
<dbReference type="SUPFAM" id="SSF52047">
    <property type="entry name" value="RNI-like"/>
    <property type="match status" value="1"/>
</dbReference>